<evidence type="ECO:0000256" key="1">
    <source>
        <dbReference type="SAM" id="MobiDB-lite"/>
    </source>
</evidence>
<comment type="caution">
    <text evidence="2">The sequence shown here is derived from an EMBL/GenBank/DDBJ whole genome shotgun (WGS) entry which is preliminary data.</text>
</comment>
<feature type="region of interest" description="Disordered" evidence="1">
    <location>
        <begin position="1"/>
        <end position="36"/>
    </location>
</feature>
<evidence type="ECO:0000313" key="2">
    <source>
        <dbReference type="EMBL" id="KLU20612.1"/>
    </source>
</evidence>
<dbReference type="PANTHER" id="PTHR36154:SF1">
    <property type="entry name" value="DNA-BINDING TRANSCRIPTIONAL ACTIVATOR ALPA"/>
    <property type="match status" value="1"/>
</dbReference>
<accession>A0A0J1CIW7</accession>
<dbReference type="Gene3D" id="1.10.238.160">
    <property type="match status" value="1"/>
</dbReference>
<dbReference type="Pfam" id="PF05930">
    <property type="entry name" value="Phage_AlpA"/>
    <property type="match status" value="1"/>
</dbReference>
<protein>
    <submittedName>
        <fullName evidence="2">AlpA family transcriptional regulator</fullName>
    </submittedName>
</protein>
<dbReference type="OrthoDB" id="9182156at2"/>
<dbReference type="InterPro" id="IPR052931">
    <property type="entry name" value="Prophage_regulatory_activator"/>
</dbReference>
<dbReference type="Proteomes" id="UP000035963">
    <property type="component" value="Unassembled WGS sequence"/>
</dbReference>
<evidence type="ECO:0000313" key="3">
    <source>
        <dbReference type="Proteomes" id="UP000035963"/>
    </source>
</evidence>
<dbReference type="PATRIC" id="fig|908627.4.peg.9078"/>
<name>A0A0J1CIW7_9BURK</name>
<organism evidence="2 3">
    <name type="scientific">Caballeronia mineralivorans PML1(12)</name>
    <dbReference type="NCBI Taxonomy" id="908627"/>
    <lineage>
        <taxon>Bacteria</taxon>
        <taxon>Pseudomonadati</taxon>
        <taxon>Pseudomonadota</taxon>
        <taxon>Betaproteobacteria</taxon>
        <taxon>Burkholderiales</taxon>
        <taxon>Burkholderiaceae</taxon>
        <taxon>Caballeronia</taxon>
    </lineage>
</organism>
<reference evidence="2 3" key="1">
    <citation type="journal article" date="2015" name="Genome Announc.">
        <title>Draft Genome Sequence of Burkholderia sp. Strain PML1(12), an Ectomycorrhizosphere-Inhabiting Bacterium with Effective Mineral-Weathering Ability.</title>
        <authorList>
            <person name="Uroz S."/>
            <person name="Oger P."/>
        </authorList>
    </citation>
    <scope>NUCLEOTIDE SEQUENCE [LARGE SCALE GENOMIC DNA]</scope>
    <source>
        <strain evidence="3">PML1(12)</strain>
    </source>
</reference>
<dbReference type="AlphaFoldDB" id="A0A0J1CIW7"/>
<dbReference type="InterPro" id="IPR010260">
    <property type="entry name" value="AlpA"/>
</dbReference>
<feature type="region of interest" description="Disordered" evidence="1">
    <location>
        <begin position="63"/>
        <end position="84"/>
    </location>
</feature>
<dbReference type="EMBL" id="AEJF01000247">
    <property type="protein sequence ID" value="KLU20612.1"/>
    <property type="molecule type" value="Genomic_DNA"/>
</dbReference>
<sequence>MADHESASQSILRRRQVEQKTGLSRSTIYKRMSEGTFPPAVPLGRRMVGWRVGEIERFLANPSRYRAPRISGDVDQDGGDHDGQ</sequence>
<keyword evidence="3" id="KW-1185">Reference proteome</keyword>
<dbReference type="PANTHER" id="PTHR36154">
    <property type="entry name" value="DNA-BINDING TRANSCRIPTIONAL ACTIVATOR ALPA"/>
    <property type="match status" value="1"/>
</dbReference>
<proteinExistence type="predicted"/>
<dbReference type="RefSeq" id="WP_047897862.1">
    <property type="nucleotide sequence ID" value="NZ_AEJF01000247.1"/>
</dbReference>
<gene>
    <name evidence="2" type="ORF">EOS_40475</name>
</gene>